<dbReference type="PANTHER" id="PTHR13651">
    <property type="entry name" value="PROTEIN ABITRAM"/>
    <property type="match status" value="1"/>
</dbReference>
<dbReference type="OrthoDB" id="48130at2759"/>
<dbReference type="Gene3D" id="2.40.50.100">
    <property type="match status" value="1"/>
</dbReference>
<dbReference type="PANTHER" id="PTHR13651:SF0">
    <property type="entry name" value="PROTEIN ABITRAM"/>
    <property type="match status" value="1"/>
</dbReference>
<name>A0A484KXG7_9ASTE</name>
<evidence type="ECO:0000313" key="2">
    <source>
        <dbReference type="Proteomes" id="UP000595140"/>
    </source>
</evidence>
<dbReference type="Proteomes" id="UP000595140">
    <property type="component" value="Unassembled WGS sequence"/>
</dbReference>
<reference evidence="1 2" key="1">
    <citation type="submission" date="2018-04" db="EMBL/GenBank/DDBJ databases">
        <authorList>
            <person name="Vogel A."/>
        </authorList>
    </citation>
    <scope>NUCLEOTIDE SEQUENCE [LARGE SCALE GENOMIC DNA]</scope>
</reference>
<protein>
    <recommendedName>
        <fullName evidence="3">Actin-binding transcription modulator</fullName>
    </recommendedName>
</protein>
<dbReference type="InterPro" id="IPR011053">
    <property type="entry name" value="Single_hybrid_motif"/>
</dbReference>
<dbReference type="InterPro" id="IPR039169">
    <property type="entry name" value="Abitram"/>
</dbReference>
<evidence type="ECO:0008006" key="3">
    <source>
        <dbReference type="Google" id="ProtNLM"/>
    </source>
</evidence>
<keyword evidence="2" id="KW-1185">Reference proteome</keyword>
<gene>
    <name evidence="1" type="ORF">CCAM_LOCUS11214</name>
</gene>
<organism evidence="1 2">
    <name type="scientific">Cuscuta campestris</name>
    <dbReference type="NCBI Taxonomy" id="132261"/>
    <lineage>
        <taxon>Eukaryota</taxon>
        <taxon>Viridiplantae</taxon>
        <taxon>Streptophyta</taxon>
        <taxon>Embryophyta</taxon>
        <taxon>Tracheophyta</taxon>
        <taxon>Spermatophyta</taxon>
        <taxon>Magnoliopsida</taxon>
        <taxon>eudicotyledons</taxon>
        <taxon>Gunneridae</taxon>
        <taxon>Pentapetalae</taxon>
        <taxon>asterids</taxon>
        <taxon>lamiids</taxon>
        <taxon>Solanales</taxon>
        <taxon>Convolvulaceae</taxon>
        <taxon>Cuscuteae</taxon>
        <taxon>Cuscuta</taxon>
        <taxon>Cuscuta subgen. Grammica</taxon>
        <taxon>Cuscuta sect. Cleistogrammica</taxon>
    </lineage>
</organism>
<dbReference type="AlphaFoldDB" id="A0A484KXG7"/>
<evidence type="ECO:0000313" key="1">
    <source>
        <dbReference type="EMBL" id="VFQ69438.1"/>
    </source>
</evidence>
<dbReference type="EMBL" id="OOIL02000780">
    <property type="protein sequence ID" value="VFQ69438.1"/>
    <property type="molecule type" value="Genomic_DNA"/>
</dbReference>
<dbReference type="SUPFAM" id="SSF51230">
    <property type="entry name" value="Single hybrid motif"/>
    <property type="match status" value="1"/>
</dbReference>
<dbReference type="GO" id="GO:0005634">
    <property type="term" value="C:nucleus"/>
    <property type="evidence" value="ECO:0007669"/>
    <property type="project" value="TreeGrafter"/>
</dbReference>
<sequence length="222" mass="24659">MADLQATTDTNGIVDADQENVNQTLRECSSSSVSASECSRAEINEEDEELRRLLMPRIEDLPAVPPSAVESNFTTYYAPDFMKPGHDQYVRRHPNGLCVIGLASTHVAFKDEGGITSVDFNVGKSDRSGIKVTGKRKKNAQQLEPNSALCKVCTKETSYIVRCCVKGSLLEVNDRLIEHPELLMSSADREGYIAIIMPRPADWPKIKPSLLEQEDFTKLRTV</sequence>
<accession>A0A484KXG7</accession>
<proteinExistence type="predicted"/>